<dbReference type="InterPro" id="IPR003018">
    <property type="entry name" value="GAF"/>
</dbReference>
<organism evidence="7 8">
    <name type="scientific">Actinokineospora spheciospongiae</name>
    <dbReference type="NCBI Taxonomy" id="909613"/>
    <lineage>
        <taxon>Bacteria</taxon>
        <taxon>Bacillati</taxon>
        <taxon>Actinomycetota</taxon>
        <taxon>Actinomycetes</taxon>
        <taxon>Pseudonocardiales</taxon>
        <taxon>Pseudonocardiaceae</taxon>
        <taxon>Actinokineospora</taxon>
    </lineage>
</organism>
<dbReference type="PATRIC" id="fig|909613.9.peg.1418"/>
<dbReference type="OrthoDB" id="3688893at2"/>
<dbReference type="SMART" id="SM01012">
    <property type="entry name" value="ANTAR"/>
    <property type="match status" value="1"/>
</dbReference>
<proteinExistence type="predicted"/>
<dbReference type="InterPro" id="IPR029016">
    <property type="entry name" value="GAF-like_dom_sf"/>
</dbReference>
<keyword evidence="1" id="KW-0808">Transferase</keyword>
<keyword evidence="3" id="KW-0805">Transcription regulation</keyword>
<evidence type="ECO:0000313" key="8">
    <source>
        <dbReference type="Proteomes" id="UP000019277"/>
    </source>
</evidence>
<gene>
    <name evidence="7" type="ORF">UO65_1404</name>
</gene>
<dbReference type="InterPro" id="IPR011006">
    <property type="entry name" value="CheY-like_superfamily"/>
</dbReference>
<protein>
    <recommendedName>
        <fullName evidence="6">ANTAR domain-containing protein</fullName>
    </recommendedName>
</protein>
<reference evidence="7 8" key="1">
    <citation type="journal article" date="2014" name="Genome Announc.">
        <title>Draft Genome Sequence of the Antitrypanosomally Active Sponge-Associated Bacterium Actinokineospora sp. Strain EG49.</title>
        <authorList>
            <person name="Harjes J."/>
            <person name="Ryu T."/>
            <person name="Abdelmohsen U.R."/>
            <person name="Moitinho-Silva L."/>
            <person name="Horn H."/>
            <person name="Ravasi T."/>
            <person name="Hentschel U."/>
        </authorList>
    </citation>
    <scope>NUCLEOTIDE SEQUENCE [LARGE SCALE GENOMIC DNA]</scope>
    <source>
        <strain evidence="7 8">EG49</strain>
    </source>
</reference>
<accession>A0A8E2X6A7</accession>
<evidence type="ECO:0000313" key="7">
    <source>
        <dbReference type="EMBL" id="EWC63190.1"/>
    </source>
</evidence>
<dbReference type="RefSeq" id="WP_035279862.1">
    <property type="nucleotide sequence ID" value="NZ_AYXG01000051.1"/>
</dbReference>
<dbReference type="Gene3D" id="3.30.450.40">
    <property type="match status" value="1"/>
</dbReference>
<dbReference type="AlphaFoldDB" id="W7IQQ4"/>
<dbReference type="Gene3D" id="1.10.10.10">
    <property type="entry name" value="Winged helix-like DNA-binding domain superfamily/Winged helix DNA-binding domain"/>
    <property type="match status" value="1"/>
</dbReference>
<dbReference type="SUPFAM" id="SSF55781">
    <property type="entry name" value="GAF domain-like"/>
    <property type="match status" value="1"/>
</dbReference>
<evidence type="ECO:0000256" key="3">
    <source>
        <dbReference type="ARBA" id="ARBA00023015"/>
    </source>
</evidence>
<name>W7IQQ4_9PSEU</name>
<evidence type="ECO:0000256" key="4">
    <source>
        <dbReference type="ARBA" id="ARBA00023163"/>
    </source>
</evidence>
<evidence type="ECO:0000256" key="5">
    <source>
        <dbReference type="SAM" id="MobiDB-lite"/>
    </source>
</evidence>
<feature type="region of interest" description="Disordered" evidence="5">
    <location>
        <begin position="43"/>
        <end position="63"/>
    </location>
</feature>
<dbReference type="STRING" id="909613.UO65_1404"/>
<dbReference type="SMART" id="SM00065">
    <property type="entry name" value="GAF"/>
    <property type="match status" value="1"/>
</dbReference>
<accession>W7IQQ4</accession>
<evidence type="ECO:0000256" key="2">
    <source>
        <dbReference type="ARBA" id="ARBA00022777"/>
    </source>
</evidence>
<evidence type="ECO:0000259" key="6">
    <source>
        <dbReference type="PROSITE" id="PS50921"/>
    </source>
</evidence>
<dbReference type="EMBL" id="AYXG01000051">
    <property type="protein sequence ID" value="EWC63190.1"/>
    <property type="molecule type" value="Genomic_DNA"/>
</dbReference>
<sequence>MDAKLPLADELAAVSLRMSGLLLSRETVGSVLDLITSLARDTVAGSTGSGTTLIDPDGSRTSAAATDPMVEAADGLQYESGEGPCLTAWARRTTIRVDDLDDPAVAARWPRWTEAARPLGVAAVLSAPLVAGGEALGAMKVYADRPNTFGPHDEHLMERFAAQAAILLANVRTVEQAQRLSTDLVDTMRTRDVVNIAKGMVMAEDGVGEDAAFTALARSARHQQRPLGDLARSLVEAERA</sequence>
<dbReference type="Proteomes" id="UP000019277">
    <property type="component" value="Unassembled WGS sequence"/>
</dbReference>
<keyword evidence="8" id="KW-1185">Reference proteome</keyword>
<dbReference type="Pfam" id="PF03861">
    <property type="entry name" value="ANTAR"/>
    <property type="match status" value="1"/>
</dbReference>
<comment type="caution">
    <text evidence="7">The sequence shown here is derived from an EMBL/GenBank/DDBJ whole genome shotgun (WGS) entry which is preliminary data.</text>
</comment>
<dbReference type="InterPro" id="IPR012074">
    <property type="entry name" value="GAF_ANTAR"/>
</dbReference>
<dbReference type="InterPro" id="IPR005561">
    <property type="entry name" value="ANTAR"/>
</dbReference>
<keyword evidence="4" id="KW-0804">Transcription</keyword>
<dbReference type="GO" id="GO:0003723">
    <property type="term" value="F:RNA binding"/>
    <property type="evidence" value="ECO:0007669"/>
    <property type="project" value="InterPro"/>
</dbReference>
<dbReference type="PIRSF" id="PIRSF036625">
    <property type="entry name" value="GAF_ANTAR"/>
    <property type="match status" value="1"/>
</dbReference>
<evidence type="ECO:0000256" key="1">
    <source>
        <dbReference type="ARBA" id="ARBA00022679"/>
    </source>
</evidence>
<dbReference type="GO" id="GO:0016301">
    <property type="term" value="F:kinase activity"/>
    <property type="evidence" value="ECO:0007669"/>
    <property type="project" value="UniProtKB-KW"/>
</dbReference>
<keyword evidence="2" id="KW-0418">Kinase</keyword>
<dbReference type="SUPFAM" id="SSF52172">
    <property type="entry name" value="CheY-like"/>
    <property type="match status" value="1"/>
</dbReference>
<dbReference type="InterPro" id="IPR036388">
    <property type="entry name" value="WH-like_DNA-bd_sf"/>
</dbReference>
<dbReference type="eggNOG" id="COG2203">
    <property type="taxonomic scope" value="Bacteria"/>
</dbReference>
<dbReference type="Pfam" id="PF13185">
    <property type="entry name" value="GAF_2"/>
    <property type="match status" value="1"/>
</dbReference>
<dbReference type="PROSITE" id="PS50921">
    <property type="entry name" value="ANTAR"/>
    <property type="match status" value="1"/>
</dbReference>
<feature type="domain" description="ANTAR" evidence="6">
    <location>
        <begin position="174"/>
        <end position="235"/>
    </location>
</feature>